<organism evidence="4">
    <name type="scientific">Oscillatoriales cyanobacterium SpSt-418</name>
    <dbReference type="NCBI Taxonomy" id="2282169"/>
    <lineage>
        <taxon>Bacteria</taxon>
        <taxon>Bacillati</taxon>
        <taxon>Cyanobacteriota</taxon>
        <taxon>Cyanophyceae</taxon>
        <taxon>Oscillatoriophycideae</taxon>
        <taxon>Oscillatoriales</taxon>
    </lineage>
</organism>
<dbReference type="Pfam" id="PF00395">
    <property type="entry name" value="SLH"/>
    <property type="match status" value="1"/>
</dbReference>
<keyword evidence="2" id="KW-0732">Signal</keyword>
<accession>A0A7C3KAK0</accession>
<dbReference type="PANTHER" id="PTHR43308:SF1">
    <property type="entry name" value="OUTER MEMBRANE PROTEIN ALPHA"/>
    <property type="match status" value="1"/>
</dbReference>
<dbReference type="AlphaFoldDB" id="A0A7C3KAK0"/>
<dbReference type="InterPro" id="IPR038673">
    <property type="entry name" value="OprB_sf"/>
</dbReference>
<dbReference type="InterPro" id="IPR007049">
    <property type="entry name" value="Carb-sel_porin_OprB"/>
</dbReference>
<dbReference type="PANTHER" id="PTHR43308">
    <property type="entry name" value="OUTER MEMBRANE PROTEIN ALPHA-RELATED"/>
    <property type="match status" value="1"/>
</dbReference>
<dbReference type="InterPro" id="IPR001119">
    <property type="entry name" value="SLH_dom"/>
</dbReference>
<feature type="signal peptide" evidence="2">
    <location>
        <begin position="1"/>
        <end position="30"/>
    </location>
</feature>
<reference evidence="4" key="1">
    <citation type="journal article" date="2020" name="mSystems">
        <title>Genome- and Community-Level Interaction Insights into Carbon Utilization and Element Cycling Functions of Hydrothermarchaeota in Hydrothermal Sediment.</title>
        <authorList>
            <person name="Zhou Z."/>
            <person name="Liu Y."/>
            <person name="Xu W."/>
            <person name="Pan J."/>
            <person name="Luo Z.H."/>
            <person name="Li M."/>
        </authorList>
    </citation>
    <scope>NUCLEOTIDE SEQUENCE [LARGE SCALE GENOMIC DNA]</scope>
    <source>
        <strain evidence="4">SpSt-418</strain>
    </source>
</reference>
<dbReference type="EMBL" id="DSRU01000005">
    <property type="protein sequence ID" value="HFM96204.1"/>
    <property type="molecule type" value="Genomic_DNA"/>
</dbReference>
<dbReference type="Pfam" id="PF04966">
    <property type="entry name" value="OprB"/>
    <property type="match status" value="1"/>
</dbReference>
<feature type="domain" description="SLH" evidence="3">
    <location>
        <begin position="38"/>
        <end position="102"/>
    </location>
</feature>
<evidence type="ECO:0000313" key="4">
    <source>
        <dbReference type="EMBL" id="HFM96204.1"/>
    </source>
</evidence>
<protein>
    <submittedName>
        <fullName evidence="4">S-layer protein</fullName>
    </submittedName>
</protein>
<name>A0A7C3KAK0_9CYAN</name>
<dbReference type="GO" id="GO:0008643">
    <property type="term" value="P:carbohydrate transport"/>
    <property type="evidence" value="ECO:0007669"/>
    <property type="project" value="InterPro"/>
</dbReference>
<evidence type="ECO:0000256" key="1">
    <source>
        <dbReference type="ARBA" id="ARBA00008769"/>
    </source>
</evidence>
<proteinExistence type="inferred from homology"/>
<comment type="similarity">
    <text evidence="1 2">Belongs to the OprB family.</text>
</comment>
<sequence length="519" mass="56351">MLCCSRFILSFLTSTALLVPCTLPRATAQAAMRGQVTSVSQLADVQPTDWAFQALQSLVERYGCISSYPDQLFRGQRSLTRYEFAAGLSACLESINQQLASATPDLVPLEDWQNWQRLQQEFATELATLRGQIVSLEARSTSLETQQFSTTTKLTGQALVSVNGGGFAGDNIIDSAGRVLADQNLNPTLLYRASLDLNTSFIGSDLLKIRMDTGSNGANDNVTGILEPNFGSVLDYSVKPPSDGNIGIGRLYYTFQPRQNLTISLGPNIRTTDYVDRNSYANTSFRDFSTQALINNFILFPINGPSTGAAINWDVGNFSLRALYAAANAANPDSQQTIRGTSSFTRVLYPNSVSNPLGLGDRGLFGDTYQGMLEVEYAPSSNLAIRLQYSGGEVFDNRFDVFGLNAEVRLAPGIALFGRYGIGTYHNTAFGDVNLDYWMAGIAFPDLFKRGAIAGIAAAQPMIATEIGNATQTNFEAFYNFSINDAIRITPTLQVITNAGNQDTNGTIITGTVRTVFLF</sequence>
<comment type="caution">
    <text evidence="4">The sequence shown here is derived from an EMBL/GenBank/DDBJ whole genome shotgun (WGS) entry which is preliminary data.</text>
</comment>
<feature type="chain" id="PRO_5028519337" evidence="2">
    <location>
        <begin position="31"/>
        <end position="519"/>
    </location>
</feature>
<dbReference type="NCBIfam" id="NF033921">
    <property type="entry name" value="por_somb"/>
    <property type="match status" value="1"/>
</dbReference>
<dbReference type="PROSITE" id="PS51272">
    <property type="entry name" value="SLH"/>
    <property type="match status" value="1"/>
</dbReference>
<evidence type="ECO:0000256" key="2">
    <source>
        <dbReference type="RuleBase" id="RU363072"/>
    </source>
</evidence>
<gene>
    <name evidence="4" type="ORF">ENR64_00250</name>
</gene>
<dbReference type="Gene3D" id="2.40.160.180">
    <property type="entry name" value="Carbohydrate-selective porin OprB"/>
    <property type="match status" value="1"/>
</dbReference>
<dbReference type="InterPro" id="IPR051465">
    <property type="entry name" value="Cell_Envelope_Struct_Comp"/>
</dbReference>
<dbReference type="GO" id="GO:0016020">
    <property type="term" value="C:membrane"/>
    <property type="evidence" value="ECO:0007669"/>
    <property type="project" value="InterPro"/>
</dbReference>
<dbReference type="InterPro" id="IPR047684">
    <property type="entry name" value="Por_som-like"/>
</dbReference>
<dbReference type="GO" id="GO:0015288">
    <property type="term" value="F:porin activity"/>
    <property type="evidence" value="ECO:0007669"/>
    <property type="project" value="InterPro"/>
</dbReference>
<evidence type="ECO:0000259" key="3">
    <source>
        <dbReference type="PROSITE" id="PS51272"/>
    </source>
</evidence>